<keyword evidence="11" id="KW-0735">Signal-anchor</keyword>
<feature type="signal peptide" evidence="19">
    <location>
        <begin position="1"/>
        <end position="17"/>
    </location>
</feature>
<sequence length="428" mass="47538">MRIHGFLTVIWAISANALYGTRPGVQEEFTLSHAFFHELGTSTAGGAFHSISASVYEMLQLTSETHLKYESIRPVTIRSQPMLLSRRVQQSSKPLQPNFNNNNRVVSYDANEQEVTWEQAPTTVPDVSNKPTEINLAKMCSDAYVLAPLEPDWLNSSLGFNRTDSFGWKGDGLRGHVFTDKKNETVIIAFKGTTIDPREKWRNNDRLNDNLLFSCCCASQRPDPFWYGPVCNCSTTETYGCNATCLTQELLQKDRYYPTAIAIMQNVTAWFPNATKFWVVGHSLGGAIASLVGLTFNLPSVAFEAPPQRLAAQRLGIAIPPPPTIDYHIGNTADPVFMGACNGYFSTCSVAGYAFESQCHTGQRCVYDTVGDKGWHMSINNHRLNVVIPDVLEAYNGTPTCQSDDECVDCYNWNFSNTSSGPLELIYS</sequence>
<dbReference type="Pfam" id="PF01764">
    <property type="entry name" value="Lipase_3"/>
    <property type="match status" value="1"/>
</dbReference>
<evidence type="ECO:0000256" key="4">
    <source>
        <dbReference type="ARBA" id="ARBA00010701"/>
    </source>
</evidence>
<gene>
    <name evidence="21" type="ORF">LTR25_001278</name>
</gene>
<comment type="function">
    <text evidence="17">Lipase which is essential for lysis of subvacuolar cytoplasm to vacuole targeted bodies and intravacuolar autophagic bodies. Involved in the lysis of intravacuolar multivesicular body (MVB) vesicles. The intravacuolar membrane disintegration by ATG15 is critical to life span extension.</text>
</comment>
<evidence type="ECO:0000256" key="11">
    <source>
        <dbReference type="ARBA" id="ARBA00022968"/>
    </source>
</evidence>
<evidence type="ECO:0000256" key="10">
    <source>
        <dbReference type="ARBA" id="ARBA00022963"/>
    </source>
</evidence>
<dbReference type="GO" id="GO:0005775">
    <property type="term" value="C:vacuolar lumen"/>
    <property type="evidence" value="ECO:0007669"/>
    <property type="project" value="TreeGrafter"/>
</dbReference>
<evidence type="ECO:0000256" key="16">
    <source>
        <dbReference type="ARBA" id="ARBA00023180"/>
    </source>
</evidence>
<dbReference type="InterPro" id="IPR029058">
    <property type="entry name" value="AB_hydrolase_fold"/>
</dbReference>
<evidence type="ECO:0000256" key="14">
    <source>
        <dbReference type="ARBA" id="ARBA00023098"/>
    </source>
</evidence>
<dbReference type="InterPro" id="IPR002921">
    <property type="entry name" value="Fungal_lipase-type"/>
</dbReference>
<dbReference type="Gene3D" id="3.40.50.1820">
    <property type="entry name" value="alpha/beta hydrolase"/>
    <property type="match status" value="1"/>
</dbReference>
<proteinExistence type="inferred from homology"/>
<dbReference type="GO" id="GO:0004620">
    <property type="term" value="F:phospholipase activity"/>
    <property type="evidence" value="ECO:0007669"/>
    <property type="project" value="TreeGrafter"/>
</dbReference>
<evidence type="ECO:0000256" key="7">
    <source>
        <dbReference type="ARBA" id="ARBA00022692"/>
    </source>
</evidence>
<evidence type="ECO:0000313" key="21">
    <source>
        <dbReference type="EMBL" id="KAK5543664.1"/>
    </source>
</evidence>
<dbReference type="InterPro" id="IPR050805">
    <property type="entry name" value="ATG15_Lipase"/>
</dbReference>
<feature type="chain" id="PRO_5043508125" description="triacylglycerol lipase" evidence="19">
    <location>
        <begin position="18"/>
        <end position="428"/>
    </location>
</feature>
<keyword evidence="13" id="KW-0072">Autophagy</keyword>
<dbReference type="PANTHER" id="PTHR47175:SF2">
    <property type="entry name" value="LIPASE ATG15-RELATED"/>
    <property type="match status" value="1"/>
</dbReference>
<evidence type="ECO:0000256" key="18">
    <source>
        <dbReference type="ARBA" id="ARBA00029828"/>
    </source>
</evidence>
<dbReference type="GO" id="GO:0046461">
    <property type="term" value="P:neutral lipid catabolic process"/>
    <property type="evidence" value="ECO:0007669"/>
    <property type="project" value="TreeGrafter"/>
</dbReference>
<dbReference type="GO" id="GO:0034496">
    <property type="term" value="P:multivesicular body membrane disassembly"/>
    <property type="evidence" value="ECO:0007669"/>
    <property type="project" value="TreeGrafter"/>
</dbReference>
<evidence type="ECO:0000256" key="9">
    <source>
        <dbReference type="ARBA" id="ARBA00022801"/>
    </source>
</evidence>
<evidence type="ECO:0000256" key="15">
    <source>
        <dbReference type="ARBA" id="ARBA00023136"/>
    </source>
</evidence>
<comment type="subunit">
    <text evidence="5">Binds to both phosphatidylinositol (PI) and phosphatidylinositol 3,5-bisphosphate (PIP2).</text>
</comment>
<comment type="catalytic activity">
    <reaction evidence="1">
        <text>a triacylglycerol + H2O = a diacylglycerol + a fatty acid + H(+)</text>
        <dbReference type="Rhea" id="RHEA:12044"/>
        <dbReference type="ChEBI" id="CHEBI:15377"/>
        <dbReference type="ChEBI" id="CHEBI:15378"/>
        <dbReference type="ChEBI" id="CHEBI:17855"/>
        <dbReference type="ChEBI" id="CHEBI:18035"/>
        <dbReference type="ChEBI" id="CHEBI:28868"/>
        <dbReference type="EC" id="3.1.1.3"/>
    </reaction>
</comment>
<comment type="caution">
    <text evidence="21">The sequence shown here is derived from an EMBL/GenBank/DDBJ whole genome shotgun (WGS) entry which is preliminary data.</text>
</comment>
<dbReference type="AlphaFoldDB" id="A0AAV9QH23"/>
<evidence type="ECO:0000313" key="22">
    <source>
        <dbReference type="Proteomes" id="UP001345827"/>
    </source>
</evidence>
<organism evidence="21 22">
    <name type="scientific">Vermiconidia calcicola</name>
    <dbReference type="NCBI Taxonomy" id="1690605"/>
    <lineage>
        <taxon>Eukaryota</taxon>
        <taxon>Fungi</taxon>
        <taxon>Dikarya</taxon>
        <taxon>Ascomycota</taxon>
        <taxon>Pezizomycotina</taxon>
        <taxon>Dothideomycetes</taxon>
        <taxon>Dothideomycetidae</taxon>
        <taxon>Mycosphaerellales</taxon>
        <taxon>Extremaceae</taxon>
        <taxon>Vermiconidia</taxon>
    </lineage>
</organism>
<evidence type="ECO:0000256" key="2">
    <source>
        <dbReference type="ARBA" id="ARBA00004270"/>
    </source>
</evidence>
<dbReference type="EC" id="3.1.1.3" evidence="6"/>
<evidence type="ECO:0000256" key="12">
    <source>
        <dbReference type="ARBA" id="ARBA00022989"/>
    </source>
</evidence>
<dbReference type="EMBL" id="JAXLQG010000002">
    <property type="protein sequence ID" value="KAK5543664.1"/>
    <property type="molecule type" value="Genomic_DNA"/>
</dbReference>
<dbReference type="Proteomes" id="UP001345827">
    <property type="component" value="Unassembled WGS sequence"/>
</dbReference>
<evidence type="ECO:0000256" key="19">
    <source>
        <dbReference type="SAM" id="SignalP"/>
    </source>
</evidence>
<evidence type="ECO:0000256" key="5">
    <source>
        <dbReference type="ARBA" id="ARBA00011137"/>
    </source>
</evidence>
<dbReference type="GO" id="GO:0034727">
    <property type="term" value="P:piecemeal microautophagy of the nucleus"/>
    <property type="evidence" value="ECO:0007669"/>
    <property type="project" value="TreeGrafter"/>
</dbReference>
<keyword evidence="7" id="KW-0812">Transmembrane</keyword>
<evidence type="ECO:0000259" key="20">
    <source>
        <dbReference type="Pfam" id="PF01764"/>
    </source>
</evidence>
<keyword evidence="16" id="KW-0325">Glycoprotein</keyword>
<keyword evidence="10" id="KW-0442">Lipid degradation</keyword>
<evidence type="ECO:0000256" key="1">
    <source>
        <dbReference type="ARBA" id="ARBA00001024"/>
    </source>
</evidence>
<evidence type="ECO:0000256" key="8">
    <source>
        <dbReference type="ARBA" id="ARBA00022753"/>
    </source>
</evidence>
<evidence type="ECO:0000256" key="13">
    <source>
        <dbReference type="ARBA" id="ARBA00023006"/>
    </source>
</evidence>
<evidence type="ECO:0000256" key="6">
    <source>
        <dbReference type="ARBA" id="ARBA00013279"/>
    </source>
</evidence>
<dbReference type="GO" id="GO:0004806">
    <property type="term" value="F:triacylglycerol lipase activity"/>
    <property type="evidence" value="ECO:0007669"/>
    <property type="project" value="UniProtKB-EC"/>
</dbReference>
<keyword evidence="15" id="KW-0472">Membrane</keyword>
<keyword evidence="14" id="KW-0443">Lipid metabolism</keyword>
<comment type="subcellular location">
    <subcellularLocation>
        <location evidence="3">Endosome</location>
        <location evidence="3">Multivesicular body membrane</location>
        <topology evidence="3">Single-pass type II membrane protein</topology>
    </subcellularLocation>
    <subcellularLocation>
        <location evidence="2">Prevacuolar compartment membrane</location>
        <topology evidence="2">Single-pass type II membrane protein</topology>
    </subcellularLocation>
</comment>
<evidence type="ECO:0000256" key="17">
    <source>
        <dbReference type="ARBA" id="ARBA00024663"/>
    </source>
</evidence>
<keyword evidence="22" id="KW-1185">Reference proteome</keyword>
<protein>
    <recommendedName>
        <fullName evidence="6">triacylglycerol lipase</fullName>
        <ecNumber evidence="6">3.1.1.3</ecNumber>
    </recommendedName>
    <alternativeName>
        <fullName evidence="18">Autophagy-related protein 15</fullName>
    </alternativeName>
</protein>
<keyword evidence="12" id="KW-1133">Transmembrane helix</keyword>
<keyword evidence="19" id="KW-0732">Signal</keyword>
<evidence type="ECO:0000256" key="3">
    <source>
        <dbReference type="ARBA" id="ARBA00004343"/>
    </source>
</evidence>
<name>A0AAV9QH23_9PEZI</name>
<feature type="domain" description="Fungal lipase-type" evidence="20">
    <location>
        <begin position="264"/>
        <end position="295"/>
    </location>
</feature>
<dbReference type="PANTHER" id="PTHR47175">
    <property type="entry name" value="LIPASE ATG15-RELATED"/>
    <property type="match status" value="1"/>
</dbReference>
<dbReference type="GO" id="GO:0006660">
    <property type="term" value="P:phosphatidylserine catabolic process"/>
    <property type="evidence" value="ECO:0007669"/>
    <property type="project" value="TreeGrafter"/>
</dbReference>
<dbReference type="SUPFAM" id="SSF53474">
    <property type="entry name" value="alpha/beta-Hydrolases"/>
    <property type="match status" value="1"/>
</dbReference>
<dbReference type="GO" id="GO:0032585">
    <property type="term" value="C:multivesicular body membrane"/>
    <property type="evidence" value="ECO:0007669"/>
    <property type="project" value="UniProtKB-SubCell"/>
</dbReference>
<keyword evidence="9" id="KW-0378">Hydrolase</keyword>
<keyword evidence="8" id="KW-0967">Endosome</keyword>
<accession>A0AAV9QH23</accession>
<comment type="similarity">
    <text evidence="4">Belongs to the AB hydrolase superfamily. Lipase family.</text>
</comment>
<reference evidence="21 22" key="1">
    <citation type="submission" date="2023-06" db="EMBL/GenBank/DDBJ databases">
        <title>Black Yeasts Isolated from many extreme environments.</title>
        <authorList>
            <person name="Coleine C."/>
            <person name="Stajich J.E."/>
            <person name="Selbmann L."/>
        </authorList>
    </citation>
    <scope>NUCLEOTIDE SEQUENCE [LARGE SCALE GENOMIC DNA]</scope>
    <source>
        <strain evidence="21 22">CCFEE 5887</strain>
    </source>
</reference>